<feature type="region of interest" description="Disordered" evidence="1">
    <location>
        <begin position="1"/>
        <end position="115"/>
    </location>
</feature>
<gene>
    <name evidence="2" type="ORF">CSOJ01_15109</name>
</gene>
<evidence type="ECO:0000313" key="2">
    <source>
        <dbReference type="EMBL" id="KAF6787927.1"/>
    </source>
</evidence>
<accession>A0A8H6IN63</accession>
<organism evidence="2 3">
    <name type="scientific">Colletotrichum sojae</name>
    <dbReference type="NCBI Taxonomy" id="2175907"/>
    <lineage>
        <taxon>Eukaryota</taxon>
        <taxon>Fungi</taxon>
        <taxon>Dikarya</taxon>
        <taxon>Ascomycota</taxon>
        <taxon>Pezizomycotina</taxon>
        <taxon>Sordariomycetes</taxon>
        <taxon>Hypocreomycetidae</taxon>
        <taxon>Glomerellales</taxon>
        <taxon>Glomerellaceae</taxon>
        <taxon>Colletotrichum</taxon>
        <taxon>Colletotrichum orchidearum species complex</taxon>
    </lineage>
</organism>
<proteinExistence type="predicted"/>
<evidence type="ECO:0000313" key="3">
    <source>
        <dbReference type="Proteomes" id="UP000652219"/>
    </source>
</evidence>
<protein>
    <submittedName>
        <fullName evidence="2">Uncharacterized protein</fullName>
    </submittedName>
</protein>
<keyword evidence="3" id="KW-1185">Reference proteome</keyword>
<comment type="caution">
    <text evidence="2">The sequence shown here is derived from an EMBL/GenBank/DDBJ whole genome shotgun (WGS) entry which is preliminary data.</text>
</comment>
<name>A0A8H6IN63_9PEZI</name>
<feature type="compositionally biased region" description="Low complexity" evidence="1">
    <location>
        <begin position="58"/>
        <end position="113"/>
    </location>
</feature>
<feature type="compositionally biased region" description="Low complexity" evidence="1">
    <location>
        <begin position="13"/>
        <end position="34"/>
    </location>
</feature>
<dbReference type="Proteomes" id="UP000652219">
    <property type="component" value="Unassembled WGS sequence"/>
</dbReference>
<dbReference type="AlphaFoldDB" id="A0A8H6IN63"/>
<evidence type="ECO:0000256" key="1">
    <source>
        <dbReference type="SAM" id="MobiDB-lite"/>
    </source>
</evidence>
<dbReference type="EMBL" id="WIGN01000578">
    <property type="protein sequence ID" value="KAF6787927.1"/>
    <property type="molecule type" value="Genomic_DNA"/>
</dbReference>
<reference evidence="2 3" key="1">
    <citation type="journal article" date="2020" name="Phytopathology">
        <title>Genome Sequence Resources of Colletotrichum truncatum, C. plurivorum, C. musicola, and C. sojae: Four Species Pathogenic to Soybean (Glycine max).</title>
        <authorList>
            <person name="Rogerio F."/>
            <person name="Boufleur T.R."/>
            <person name="Ciampi-Guillardi M."/>
            <person name="Sukno S.A."/>
            <person name="Thon M.R."/>
            <person name="Massola Junior N.S."/>
            <person name="Baroncelli R."/>
        </authorList>
    </citation>
    <scope>NUCLEOTIDE SEQUENCE [LARGE SCALE GENOMIC DNA]</scope>
    <source>
        <strain evidence="2 3">LFN0009</strain>
    </source>
</reference>
<sequence length="188" mass="19342">MPILLRPSELAARRTTAAGASGCRPTPAAAATTTGRRSAPVVPATGRATDALPALKPSQAGVKKASSSAASAQKTTGARRAATTNTRTPLPDAPRTVSPTSSATSAASAPKSCAPRKELKHVNVFSSAAPQSRRRAASKKAIAKAKAAEKSMLFSLSSLKEQKSAHEVEMEGCRAQMRALGPVDTTRR</sequence>